<sequence length="68" mass="7629">MDRGWLMVVECFGGTPEYQFLLVKVITLLHSKFNQSTSTNIVPTEEKFNSSKCSFKFHPFSPISLGGA</sequence>
<reference evidence="1 2" key="1">
    <citation type="submission" date="2019-01" db="EMBL/GenBank/DDBJ databases">
        <title>Sequencing of cultivated peanut Arachis hypogaea provides insights into genome evolution and oil improvement.</title>
        <authorList>
            <person name="Chen X."/>
        </authorList>
    </citation>
    <scope>NUCLEOTIDE SEQUENCE [LARGE SCALE GENOMIC DNA]</scope>
    <source>
        <strain evidence="2">cv. Fuhuasheng</strain>
        <tissue evidence="1">Leaves</tissue>
    </source>
</reference>
<organism evidence="1 2">
    <name type="scientific">Arachis hypogaea</name>
    <name type="common">Peanut</name>
    <dbReference type="NCBI Taxonomy" id="3818"/>
    <lineage>
        <taxon>Eukaryota</taxon>
        <taxon>Viridiplantae</taxon>
        <taxon>Streptophyta</taxon>
        <taxon>Embryophyta</taxon>
        <taxon>Tracheophyta</taxon>
        <taxon>Spermatophyta</taxon>
        <taxon>Magnoliopsida</taxon>
        <taxon>eudicotyledons</taxon>
        <taxon>Gunneridae</taxon>
        <taxon>Pentapetalae</taxon>
        <taxon>rosids</taxon>
        <taxon>fabids</taxon>
        <taxon>Fabales</taxon>
        <taxon>Fabaceae</taxon>
        <taxon>Papilionoideae</taxon>
        <taxon>50 kb inversion clade</taxon>
        <taxon>dalbergioids sensu lato</taxon>
        <taxon>Dalbergieae</taxon>
        <taxon>Pterocarpus clade</taxon>
        <taxon>Arachis</taxon>
    </lineage>
</organism>
<dbReference type="EMBL" id="SDMP01000001">
    <property type="protein sequence ID" value="RYR80120.1"/>
    <property type="molecule type" value="Genomic_DNA"/>
</dbReference>
<evidence type="ECO:0000313" key="2">
    <source>
        <dbReference type="Proteomes" id="UP000289738"/>
    </source>
</evidence>
<keyword evidence="2" id="KW-1185">Reference proteome</keyword>
<name>A0A445EXI0_ARAHY</name>
<accession>A0A445EXI0</accession>
<dbReference type="Proteomes" id="UP000289738">
    <property type="component" value="Chromosome A01"/>
</dbReference>
<protein>
    <submittedName>
        <fullName evidence="1">Uncharacterized protein</fullName>
    </submittedName>
</protein>
<proteinExistence type="predicted"/>
<evidence type="ECO:0000313" key="1">
    <source>
        <dbReference type="EMBL" id="RYR80120.1"/>
    </source>
</evidence>
<dbReference type="AlphaFoldDB" id="A0A445EXI0"/>
<gene>
    <name evidence="1" type="ORF">Ahy_A01g004898</name>
</gene>
<comment type="caution">
    <text evidence="1">The sequence shown here is derived from an EMBL/GenBank/DDBJ whole genome shotgun (WGS) entry which is preliminary data.</text>
</comment>